<evidence type="ECO:0008006" key="3">
    <source>
        <dbReference type="Google" id="ProtNLM"/>
    </source>
</evidence>
<reference evidence="1 2" key="1">
    <citation type="journal article" date="2019" name="Int. J. Syst. Evol. Microbiol.">
        <title>The Global Catalogue of Microorganisms (GCM) 10K type strain sequencing project: providing services to taxonomists for standard genome sequencing and annotation.</title>
        <authorList>
            <consortium name="The Broad Institute Genomics Platform"/>
            <consortium name="The Broad Institute Genome Sequencing Center for Infectious Disease"/>
            <person name="Wu L."/>
            <person name="Ma J."/>
        </authorList>
    </citation>
    <scope>NUCLEOTIDE SEQUENCE [LARGE SCALE GENOMIC DNA]</scope>
    <source>
        <strain evidence="1 2">JCM 14559</strain>
    </source>
</reference>
<evidence type="ECO:0000313" key="2">
    <source>
        <dbReference type="Proteomes" id="UP001500897"/>
    </source>
</evidence>
<dbReference type="InterPro" id="IPR010640">
    <property type="entry name" value="Low_temperature_requirement_A"/>
</dbReference>
<organism evidence="1 2">
    <name type="scientific">Kitasatospora saccharophila</name>
    <dbReference type="NCBI Taxonomy" id="407973"/>
    <lineage>
        <taxon>Bacteria</taxon>
        <taxon>Bacillati</taxon>
        <taxon>Actinomycetota</taxon>
        <taxon>Actinomycetes</taxon>
        <taxon>Kitasatosporales</taxon>
        <taxon>Streptomycetaceae</taxon>
        <taxon>Kitasatospora</taxon>
    </lineage>
</organism>
<name>A0ABN2WHV4_9ACTN</name>
<keyword evidence="2" id="KW-1185">Reference proteome</keyword>
<dbReference type="Pfam" id="PF06772">
    <property type="entry name" value="LtrA"/>
    <property type="match status" value="1"/>
</dbReference>
<evidence type="ECO:0000313" key="1">
    <source>
        <dbReference type="EMBL" id="GAA2091949.1"/>
    </source>
</evidence>
<accession>A0ABN2WHV4</accession>
<dbReference type="Proteomes" id="UP001500897">
    <property type="component" value="Unassembled WGS sequence"/>
</dbReference>
<dbReference type="RefSeq" id="WP_380273396.1">
    <property type="nucleotide sequence ID" value="NZ_BAAANS010000008.1"/>
</dbReference>
<proteinExistence type="predicted"/>
<gene>
    <name evidence="1" type="ORF">GCM10009759_17200</name>
</gene>
<dbReference type="EMBL" id="BAAANS010000008">
    <property type="protein sequence ID" value="GAA2091949.1"/>
    <property type="molecule type" value="Genomic_DNA"/>
</dbReference>
<comment type="caution">
    <text evidence="1">The sequence shown here is derived from an EMBL/GenBank/DDBJ whole genome shotgun (WGS) entry which is preliminary data.</text>
</comment>
<protein>
    <recommendedName>
        <fullName evidence="3">Low temperature requirement A protein (LtrA)</fullName>
    </recommendedName>
</protein>
<sequence>MSTAPDPYRPVRRMLARDRGESHRVSTPLELFFDLCFVVAISQAGRELAHALAEGRLAHALTGYAMSFFAIWWA</sequence>